<evidence type="ECO:0000259" key="14">
    <source>
        <dbReference type="PROSITE" id="PS50237"/>
    </source>
</evidence>
<proteinExistence type="inferred from homology"/>
<dbReference type="CDD" id="cd00078">
    <property type="entry name" value="HECTc"/>
    <property type="match status" value="1"/>
</dbReference>
<organism evidence="15 16">
    <name type="scientific">Geotrichum candidum</name>
    <name type="common">Oospora lactis</name>
    <name type="synonym">Dipodascus geotrichum</name>
    <dbReference type="NCBI Taxonomy" id="1173061"/>
    <lineage>
        <taxon>Eukaryota</taxon>
        <taxon>Fungi</taxon>
        <taxon>Dikarya</taxon>
        <taxon>Ascomycota</taxon>
        <taxon>Saccharomycotina</taxon>
        <taxon>Dipodascomycetes</taxon>
        <taxon>Dipodascales</taxon>
        <taxon>Dipodascaceae</taxon>
        <taxon>Geotrichum</taxon>
    </lineage>
</organism>
<dbReference type="InterPro" id="IPR025527">
    <property type="entry name" value="HUWE1/Rev1_UBM"/>
</dbReference>
<dbReference type="Gene3D" id="3.30.2160.10">
    <property type="entry name" value="Hect, E3 ligase catalytic domain"/>
    <property type="match status" value="1"/>
</dbReference>
<dbReference type="PROSITE" id="PS50237">
    <property type="entry name" value="HECT"/>
    <property type="match status" value="1"/>
</dbReference>
<comment type="catalytic activity">
    <reaction evidence="1">
        <text>S-ubiquitinyl-[E2 ubiquitin-conjugating enzyme]-L-cysteine + [acceptor protein]-L-lysine = [E2 ubiquitin-conjugating enzyme]-L-cysteine + N(6)-ubiquitinyl-[acceptor protein]-L-lysine.</text>
        <dbReference type="EC" id="2.3.2.26"/>
    </reaction>
</comment>
<comment type="similarity">
    <text evidence="10">Belongs to the UPL family. TOM1/PTR1 subfamily.</text>
</comment>
<dbReference type="PANTHER" id="PTHR11254">
    <property type="entry name" value="HECT DOMAIN UBIQUITIN-PROTEIN LIGASE"/>
    <property type="match status" value="1"/>
</dbReference>
<feature type="compositionally biased region" description="Basic and acidic residues" evidence="13">
    <location>
        <begin position="470"/>
        <end position="482"/>
    </location>
</feature>
<dbReference type="FunFam" id="3.90.1750.10:FF:000003">
    <property type="entry name" value="E3 ubiquitin-protein ligase UPL1"/>
    <property type="match status" value="1"/>
</dbReference>
<feature type="compositionally biased region" description="Low complexity" evidence="13">
    <location>
        <begin position="49"/>
        <end position="62"/>
    </location>
</feature>
<keyword evidence="8" id="KW-0509">mRNA transport</keyword>
<feature type="domain" description="HECT" evidence="14">
    <location>
        <begin position="823"/>
        <end position="1159"/>
    </location>
</feature>
<evidence type="ECO:0000256" key="8">
    <source>
        <dbReference type="ARBA" id="ARBA00022816"/>
    </source>
</evidence>
<keyword evidence="9" id="KW-0539">Nucleus</keyword>
<feature type="compositionally biased region" description="Acidic residues" evidence="13">
    <location>
        <begin position="63"/>
        <end position="74"/>
    </location>
</feature>
<reference evidence="15" key="1">
    <citation type="journal article" date="2020" name="Front. Microbiol.">
        <title>Phenotypic and Genetic Characterization of the Cheese Ripening Yeast Geotrichum candidum.</title>
        <authorList>
            <person name="Perkins V."/>
            <person name="Vignola S."/>
            <person name="Lessard M.H."/>
            <person name="Plante P.L."/>
            <person name="Corbeil J."/>
            <person name="Dugat-Bony E."/>
            <person name="Frenette M."/>
            <person name="Labrie S."/>
        </authorList>
    </citation>
    <scope>NUCLEOTIDE SEQUENCE</scope>
    <source>
        <strain evidence="15">LMA-70</strain>
    </source>
</reference>
<dbReference type="Gene3D" id="3.30.2410.10">
    <property type="entry name" value="Hect, E3 ligase catalytic domain"/>
    <property type="match status" value="1"/>
</dbReference>
<evidence type="ECO:0000256" key="7">
    <source>
        <dbReference type="ARBA" id="ARBA00022786"/>
    </source>
</evidence>
<evidence type="ECO:0000256" key="10">
    <source>
        <dbReference type="ARBA" id="ARBA00034494"/>
    </source>
</evidence>
<dbReference type="AlphaFoldDB" id="A0A9P5KSR2"/>
<dbReference type="GO" id="GO:0061630">
    <property type="term" value="F:ubiquitin protein ligase activity"/>
    <property type="evidence" value="ECO:0007669"/>
    <property type="project" value="UniProtKB-EC"/>
</dbReference>
<dbReference type="Pfam" id="PF00632">
    <property type="entry name" value="HECT"/>
    <property type="match status" value="1"/>
</dbReference>
<evidence type="ECO:0000313" key="15">
    <source>
        <dbReference type="EMBL" id="KAF5098817.1"/>
    </source>
</evidence>
<dbReference type="Gene3D" id="3.90.1750.10">
    <property type="entry name" value="Hect, E3 ligase catalytic domains"/>
    <property type="match status" value="1"/>
</dbReference>
<evidence type="ECO:0000256" key="1">
    <source>
        <dbReference type="ARBA" id="ARBA00000885"/>
    </source>
</evidence>
<feature type="active site" description="Glycyl thioester intermediate" evidence="12">
    <location>
        <position position="1126"/>
    </location>
</feature>
<evidence type="ECO:0000256" key="9">
    <source>
        <dbReference type="ARBA" id="ARBA00023242"/>
    </source>
</evidence>
<evidence type="ECO:0000256" key="6">
    <source>
        <dbReference type="ARBA" id="ARBA00022679"/>
    </source>
</evidence>
<dbReference type="GO" id="GO:0006511">
    <property type="term" value="P:ubiquitin-dependent protein catabolic process"/>
    <property type="evidence" value="ECO:0007669"/>
    <property type="project" value="TreeGrafter"/>
</dbReference>
<dbReference type="Proteomes" id="UP000750522">
    <property type="component" value="Unassembled WGS sequence"/>
</dbReference>
<name>A0A9P5KSR2_GEOCN</name>
<protein>
    <recommendedName>
        <fullName evidence="4">HECT-type E3 ubiquitin transferase</fullName>
        <ecNumber evidence="4">2.3.2.26</ecNumber>
    </recommendedName>
    <alternativeName>
        <fullName evidence="11">HECT-type E3 ubiquitin transferase TOM1</fullName>
    </alternativeName>
</protein>
<dbReference type="InterPro" id="IPR035983">
    <property type="entry name" value="Hect_E3_ubiquitin_ligase"/>
</dbReference>
<reference evidence="15" key="2">
    <citation type="submission" date="2020-01" db="EMBL/GenBank/DDBJ databases">
        <authorList>
            <person name="Perkins V."/>
            <person name="Lessard M.-H."/>
            <person name="Dugat-Bony E."/>
            <person name="Frenette M."/>
            <person name="Labrie S."/>
        </authorList>
    </citation>
    <scope>NUCLEOTIDE SEQUENCE</scope>
    <source>
        <strain evidence="15">LMA-70</strain>
    </source>
</reference>
<keyword evidence="7 12" id="KW-0833">Ubl conjugation pathway</keyword>
<dbReference type="SUPFAM" id="SSF56204">
    <property type="entry name" value="Hect, E3 ligase catalytic domain"/>
    <property type="match status" value="1"/>
</dbReference>
<dbReference type="GO" id="GO:0000209">
    <property type="term" value="P:protein polyubiquitination"/>
    <property type="evidence" value="ECO:0007669"/>
    <property type="project" value="TreeGrafter"/>
</dbReference>
<dbReference type="SMART" id="SM00119">
    <property type="entry name" value="HECTc"/>
    <property type="match status" value="1"/>
</dbReference>
<feature type="compositionally biased region" description="Polar residues" evidence="13">
    <location>
        <begin position="75"/>
        <end position="85"/>
    </location>
</feature>
<comment type="pathway">
    <text evidence="3">Protein modification; protein ubiquitination.</text>
</comment>
<evidence type="ECO:0000256" key="12">
    <source>
        <dbReference type="PROSITE-ProRule" id="PRU00104"/>
    </source>
</evidence>
<dbReference type="FunFam" id="3.30.2410.10:FF:000004">
    <property type="entry name" value="E3 ubiquitin-protein ligase HUWE1, variant"/>
    <property type="match status" value="1"/>
</dbReference>
<feature type="region of interest" description="Disordered" evidence="13">
    <location>
        <begin position="15"/>
        <end position="87"/>
    </location>
</feature>
<evidence type="ECO:0000256" key="5">
    <source>
        <dbReference type="ARBA" id="ARBA00022448"/>
    </source>
</evidence>
<dbReference type="EC" id="2.3.2.26" evidence="4"/>
<dbReference type="InterPro" id="IPR050409">
    <property type="entry name" value="E3_ubiq-protein_ligase"/>
</dbReference>
<gene>
    <name evidence="15" type="ORF">DV451_003255</name>
</gene>
<evidence type="ECO:0000256" key="11">
    <source>
        <dbReference type="ARBA" id="ARBA00076267"/>
    </source>
</evidence>
<dbReference type="InterPro" id="IPR000569">
    <property type="entry name" value="HECT_dom"/>
</dbReference>
<feature type="region of interest" description="Disordered" evidence="13">
    <location>
        <begin position="341"/>
        <end position="363"/>
    </location>
</feature>
<dbReference type="GO" id="GO:0051028">
    <property type="term" value="P:mRNA transport"/>
    <property type="evidence" value="ECO:0007669"/>
    <property type="project" value="UniProtKB-KW"/>
</dbReference>
<evidence type="ECO:0000256" key="2">
    <source>
        <dbReference type="ARBA" id="ARBA00004123"/>
    </source>
</evidence>
<dbReference type="EMBL" id="QQZK01000068">
    <property type="protein sequence ID" value="KAF5098817.1"/>
    <property type="molecule type" value="Genomic_DNA"/>
</dbReference>
<comment type="subcellular location">
    <subcellularLocation>
        <location evidence="2">Nucleus</location>
    </subcellularLocation>
</comment>
<sequence length="1159" mass="130572">MTKIRTSVIEYEASKREEARIKAEAERKIKEREQKEKEEEEKRVKAEQDATAAAAAAATASEDAAEVESVEMQDADTTNTQQSEQAPADLFMNINGREVNVGSLGIDPDFLEALPEDMREEVITQQLRELQDSANRGNSHDEELVTTFLEVLPENVRRELTQTDSRVSGGQNIITQELDPASFFATLEPALRETLLLEQDDETLSTLPPYLVAEAQNIRSRAYGRRAHSPPVDELERQLGSYGVFNDTSRTEPAPASIPNVKKVSAASLHLVDKQGIAALIRTLYLPQTADRRDNLHELILNLCSNKSSRSDILNLILHVLQDASLDRSSLDRGFIQTSNRARYGQKSDGSDSGPAPGRVPPGYNILSQEITPNIVTQQFLEALEYLVRFSGNVKYFFLSPHNVQIGRKHSRKGKSKQASKESQYPINVLFNLLDRRIVRENSLNLEMLSTIIQSILKAFSALYNIEEPGTEKESSDEKKSTVAETNTDANAVDNSSNQPEPSTSSAVDLLNIGVGSRNTDKSKPKKPIPKLKTAPYIPEPKLKVFTDTLIAKECTSHAFQKLVSSMQFLISLDNIKEIFGNELVSQALKLGPKLLSDVRDLSELIKSAGKGSDIPPSFISKFSSASSEQAKFLRVLTAIDYLFSPPRDTKPEDAKIDEAGVFLKAIYSNNDIRSLWNALSDCLKLIQDKPDLTYIATCSLSLIESLMIICKHSSVKDVQLRENSNKFEVKRTDTSANSLETLFFNFTDEHRKTLNLLVRSNPKLMNGSFSILFKNPKSLEFDNKRRYFNRQIYQSSHNTVIQLNVRRDQVFLDSFKSLYYKSASEIKDARLNIKFQGEEGVDVGGVTREWYQVLSRQIFNPDYALFTPVASDRTTFHPNRTSSVNPEHLLFFKFIGRIIGKAIYDNKLLDCHFSRAVYKRILGKSVSVKDMETLDLDYYKSLVWMLENDITDIITETFSIDADDYGEQKVIDLKPNGRNIPVTEENKAEYVKLVVEYRLVESIKDQLNAFLEGFHDIISKDAVAIFDEQELELLISGMPDIDLDDWTSNTEYRNYTAASPQIKWFWRAVKSFDAEEKAKLLQFATGTSKVPLNGFKELLGMHGVSKFSIHRDYGSKDRLPSSHTCFNQIDLPEYSSYEALRSALLKAITEGTEGFGFA</sequence>
<feature type="compositionally biased region" description="Polar residues" evidence="13">
    <location>
        <begin position="483"/>
        <end position="507"/>
    </location>
</feature>
<evidence type="ECO:0000256" key="13">
    <source>
        <dbReference type="SAM" id="MobiDB-lite"/>
    </source>
</evidence>
<dbReference type="FunFam" id="3.30.2160.10:FF:000001">
    <property type="entry name" value="E3 ubiquitin-protein ligase NEDD4-like"/>
    <property type="match status" value="1"/>
</dbReference>
<feature type="region of interest" description="Disordered" evidence="13">
    <location>
        <begin position="469"/>
        <end position="510"/>
    </location>
</feature>
<dbReference type="GO" id="GO:0005634">
    <property type="term" value="C:nucleus"/>
    <property type="evidence" value="ECO:0007669"/>
    <property type="project" value="UniProtKB-SubCell"/>
</dbReference>
<dbReference type="PANTHER" id="PTHR11254:SF67">
    <property type="entry name" value="E3 UBIQUITIN-PROTEIN LIGASE HUWE1"/>
    <property type="match status" value="1"/>
</dbReference>
<feature type="compositionally biased region" description="Basic and acidic residues" evidence="13">
    <location>
        <begin position="15"/>
        <end position="48"/>
    </location>
</feature>
<accession>A0A9P5KSR2</accession>
<dbReference type="GO" id="GO:0005737">
    <property type="term" value="C:cytoplasm"/>
    <property type="evidence" value="ECO:0007669"/>
    <property type="project" value="TreeGrafter"/>
</dbReference>
<keyword evidence="6" id="KW-0808">Transferase</keyword>
<evidence type="ECO:0000256" key="4">
    <source>
        <dbReference type="ARBA" id="ARBA00012485"/>
    </source>
</evidence>
<evidence type="ECO:0000313" key="16">
    <source>
        <dbReference type="Proteomes" id="UP000750522"/>
    </source>
</evidence>
<evidence type="ECO:0000256" key="3">
    <source>
        <dbReference type="ARBA" id="ARBA00004906"/>
    </source>
</evidence>
<comment type="caution">
    <text evidence="15">The sequence shown here is derived from an EMBL/GenBank/DDBJ whole genome shotgun (WGS) entry which is preliminary data.</text>
</comment>
<dbReference type="Pfam" id="PF14377">
    <property type="entry name" value="UBM"/>
    <property type="match status" value="3"/>
</dbReference>
<keyword evidence="5" id="KW-0813">Transport</keyword>